<sequence>MCQSQSSCRGPEITLQLSRLRATPTPAGGNGSIFSAVVHRDKSLRLGLRWKRGFGQQAALTWPSPSRQSCPTGLKGGKGNPLIKMSLLPLTSLPP</sequence>
<name>A0AAW1G592_ZOAVI</name>
<dbReference type="AlphaFoldDB" id="A0AAW1G592"/>
<accession>A0AAW1G592</accession>
<comment type="caution">
    <text evidence="1">The sequence shown here is derived from an EMBL/GenBank/DDBJ whole genome shotgun (WGS) entry which is preliminary data.</text>
</comment>
<dbReference type="Proteomes" id="UP001488805">
    <property type="component" value="Unassembled WGS sequence"/>
</dbReference>
<protein>
    <submittedName>
        <fullName evidence="1">Uncharacterized protein</fullName>
    </submittedName>
</protein>
<proteinExistence type="predicted"/>
<organism evidence="1 2">
    <name type="scientific">Zoarces viviparus</name>
    <name type="common">Viviparous eelpout</name>
    <name type="synonym">Blennius viviparus</name>
    <dbReference type="NCBI Taxonomy" id="48416"/>
    <lineage>
        <taxon>Eukaryota</taxon>
        <taxon>Metazoa</taxon>
        <taxon>Chordata</taxon>
        <taxon>Craniata</taxon>
        <taxon>Vertebrata</taxon>
        <taxon>Euteleostomi</taxon>
        <taxon>Actinopterygii</taxon>
        <taxon>Neopterygii</taxon>
        <taxon>Teleostei</taxon>
        <taxon>Neoteleostei</taxon>
        <taxon>Acanthomorphata</taxon>
        <taxon>Eupercaria</taxon>
        <taxon>Perciformes</taxon>
        <taxon>Cottioidei</taxon>
        <taxon>Zoarcales</taxon>
        <taxon>Zoarcidae</taxon>
        <taxon>Zoarcinae</taxon>
        <taxon>Zoarces</taxon>
    </lineage>
</organism>
<evidence type="ECO:0000313" key="1">
    <source>
        <dbReference type="EMBL" id="KAK9541533.1"/>
    </source>
</evidence>
<gene>
    <name evidence="1" type="ORF">VZT92_001567</name>
</gene>
<keyword evidence="2" id="KW-1185">Reference proteome</keyword>
<dbReference type="EMBL" id="JBCEZU010000002">
    <property type="protein sequence ID" value="KAK9541533.1"/>
    <property type="molecule type" value="Genomic_DNA"/>
</dbReference>
<reference evidence="1 2" key="1">
    <citation type="journal article" date="2024" name="Genome Biol. Evol.">
        <title>Chromosome-level genome assembly of the viviparous eelpout Zoarces viviparus.</title>
        <authorList>
            <person name="Fuhrmann N."/>
            <person name="Brasseur M.V."/>
            <person name="Bakowski C.E."/>
            <person name="Podsiadlowski L."/>
            <person name="Prost S."/>
            <person name="Krehenwinkel H."/>
            <person name="Mayer C."/>
        </authorList>
    </citation>
    <scope>NUCLEOTIDE SEQUENCE [LARGE SCALE GENOMIC DNA]</scope>
    <source>
        <strain evidence="1">NO-MEL_2022_Ind0_liver</strain>
    </source>
</reference>
<evidence type="ECO:0000313" key="2">
    <source>
        <dbReference type="Proteomes" id="UP001488805"/>
    </source>
</evidence>